<evidence type="ECO:0000256" key="1">
    <source>
        <dbReference type="SAM" id="SignalP"/>
    </source>
</evidence>
<proteinExistence type="predicted"/>
<keyword evidence="1" id="KW-0732">Signal</keyword>
<evidence type="ECO:0000313" key="3">
    <source>
        <dbReference type="Proteomes" id="UP000317977"/>
    </source>
</evidence>
<dbReference type="Proteomes" id="UP000317977">
    <property type="component" value="Unassembled WGS sequence"/>
</dbReference>
<gene>
    <name evidence="2" type="ORF">Poly59_29930</name>
</gene>
<protein>
    <submittedName>
        <fullName evidence="2">Uncharacterized protein</fullName>
    </submittedName>
</protein>
<dbReference type="EMBL" id="SJPX01000003">
    <property type="protein sequence ID" value="TWU51401.1"/>
    <property type="molecule type" value="Genomic_DNA"/>
</dbReference>
<feature type="chain" id="PRO_5022784987" evidence="1">
    <location>
        <begin position="26"/>
        <end position="321"/>
    </location>
</feature>
<comment type="caution">
    <text evidence="2">The sequence shown here is derived from an EMBL/GenBank/DDBJ whole genome shotgun (WGS) entry which is preliminary data.</text>
</comment>
<accession>A0A5C6EW03</accession>
<dbReference type="AlphaFoldDB" id="A0A5C6EW03"/>
<name>A0A5C6EW03_9BACT</name>
<evidence type="ECO:0000313" key="2">
    <source>
        <dbReference type="EMBL" id="TWU51401.1"/>
    </source>
</evidence>
<feature type="signal peptide" evidence="1">
    <location>
        <begin position="1"/>
        <end position="25"/>
    </location>
</feature>
<keyword evidence="3" id="KW-1185">Reference proteome</keyword>
<reference evidence="2 3" key="1">
    <citation type="submission" date="2019-02" db="EMBL/GenBank/DDBJ databases">
        <title>Deep-cultivation of Planctomycetes and their phenomic and genomic characterization uncovers novel biology.</title>
        <authorList>
            <person name="Wiegand S."/>
            <person name="Jogler M."/>
            <person name="Boedeker C."/>
            <person name="Pinto D."/>
            <person name="Vollmers J."/>
            <person name="Rivas-Marin E."/>
            <person name="Kohn T."/>
            <person name="Peeters S.H."/>
            <person name="Heuer A."/>
            <person name="Rast P."/>
            <person name="Oberbeckmann S."/>
            <person name="Bunk B."/>
            <person name="Jeske O."/>
            <person name="Meyerdierks A."/>
            <person name="Storesund J.E."/>
            <person name="Kallscheuer N."/>
            <person name="Luecker S."/>
            <person name="Lage O.M."/>
            <person name="Pohl T."/>
            <person name="Merkel B.J."/>
            <person name="Hornburger P."/>
            <person name="Mueller R.-W."/>
            <person name="Bruemmer F."/>
            <person name="Labrenz M."/>
            <person name="Spormann A.M."/>
            <person name="Op Den Camp H."/>
            <person name="Overmann J."/>
            <person name="Amann R."/>
            <person name="Jetten M.S.M."/>
            <person name="Mascher T."/>
            <person name="Medema M.H."/>
            <person name="Devos D.P."/>
            <person name="Kaster A.-K."/>
            <person name="Ovreas L."/>
            <person name="Rohde M."/>
            <person name="Galperin M.Y."/>
            <person name="Jogler C."/>
        </authorList>
    </citation>
    <scope>NUCLEOTIDE SEQUENCE [LARGE SCALE GENOMIC DNA]</scope>
    <source>
        <strain evidence="2 3">Poly59</strain>
    </source>
</reference>
<sequence length="321" mass="34167" precursor="true">MKKFVSLAIMFAAVAVLGTALTGVANDESSSSKAATTRPAERCCQDKAAELNASVAESSKLGCCSEAKAKATSFAKADGCSSESCKAGNQLAGTCELCAGGIATATSSKNQCPVDQTGQCGGKCGIDAEAPTVISTKAESQSHGPCKGGCKEECASCAEARMEAAANQTNLTTKQGIGPGMGLGHAGDSQHAKDHQDFFYLIEHRDDIRRTVKILANGVETRTESDVEDVARMIQTHVEAMYDRMEHANPIRMRDPLFREVFAHAKKIKLEIEHTDHGVRVTETADDAYAIKLVQEHAKVVSLWIKNGYAELPKNHAVPTH</sequence>
<organism evidence="2 3">
    <name type="scientific">Rubripirellula reticaptiva</name>
    <dbReference type="NCBI Taxonomy" id="2528013"/>
    <lineage>
        <taxon>Bacteria</taxon>
        <taxon>Pseudomonadati</taxon>
        <taxon>Planctomycetota</taxon>
        <taxon>Planctomycetia</taxon>
        <taxon>Pirellulales</taxon>
        <taxon>Pirellulaceae</taxon>
        <taxon>Rubripirellula</taxon>
    </lineage>
</organism>